<comment type="caution">
    <text evidence="2">The sequence shown here is derived from an EMBL/GenBank/DDBJ whole genome shotgun (WGS) entry which is preliminary data.</text>
</comment>
<feature type="non-terminal residue" evidence="2">
    <location>
        <position position="1"/>
    </location>
</feature>
<gene>
    <name evidence="2" type="ORF">BDV95DRAFT_444026</name>
</gene>
<organism evidence="2 3">
    <name type="scientific">Massariosphaeria phaeospora</name>
    <dbReference type="NCBI Taxonomy" id="100035"/>
    <lineage>
        <taxon>Eukaryota</taxon>
        <taxon>Fungi</taxon>
        <taxon>Dikarya</taxon>
        <taxon>Ascomycota</taxon>
        <taxon>Pezizomycotina</taxon>
        <taxon>Dothideomycetes</taxon>
        <taxon>Pleosporomycetidae</taxon>
        <taxon>Pleosporales</taxon>
        <taxon>Pleosporales incertae sedis</taxon>
        <taxon>Massariosphaeria</taxon>
    </lineage>
</organism>
<dbReference type="EMBL" id="JAADJZ010000009">
    <property type="protein sequence ID" value="KAF2872659.1"/>
    <property type="molecule type" value="Genomic_DNA"/>
</dbReference>
<evidence type="ECO:0000313" key="2">
    <source>
        <dbReference type="EMBL" id="KAF2872659.1"/>
    </source>
</evidence>
<protein>
    <submittedName>
        <fullName evidence="2">Heterokaryon incompatibility protein-domain-containing protein</fullName>
    </submittedName>
</protein>
<name>A0A7C8MA44_9PLEO</name>
<dbReference type="PANTHER" id="PTHR33112:SF9">
    <property type="entry name" value="HETEROKARYON INCOMPATIBILITY DOMAIN-CONTAINING PROTEIN"/>
    <property type="match status" value="1"/>
</dbReference>
<reference evidence="2 3" key="1">
    <citation type="submission" date="2020-01" db="EMBL/GenBank/DDBJ databases">
        <authorList>
            <consortium name="DOE Joint Genome Institute"/>
            <person name="Haridas S."/>
            <person name="Albert R."/>
            <person name="Binder M."/>
            <person name="Bloem J."/>
            <person name="Labutti K."/>
            <person name="Salamov A."/>
            <person name="Andreopoulos B."/>
            <person name="Baker S.E."/>
            <person name="Barry K."/>
            <person name="Bills G."/>
            <person name="Bluhm B.H."/>
            <person name="Cannon C."/>
            <person name="Castanera R."/>
            <person name="Culley D.E."/>
            <person name="Daum C."/>
            <person name="Ezra D."/>
            <person name="Gonzalez J.B."/>
            <person name="Henrissat B."/>
            <person name="Kuo A."/>
            <person name="Liang C."/>
            <person name="Lipzen A."/>
            <person name="Lutzoni F."/>
            <person name="Magnuson J."/>
            <person name="Mondo S."/>
            <person name="Nolan M."/>
            <person name="Ohm R."/>
            <person name="Pangilinan J."/>
            <person name="Park H.-J.H."/>
            <person name="Ramirez L."/>
            <person name="Alfaro M."/>
            <person name="Sun H."/>
            <person name="Tritt A."/>
            <person name="Yoshinaga Y."/>
            <person name="Zwiers L.-H.L."/>
            <person name="Turgeon B.G."/>
            <person name="Goodwin S.B."/>
            <person name="Spatafora J.W."/>
            <person name="Crous P.W."/>
            <person name="Grigoriev I.V."/>
        </authorList>
    </citation>
    <scope>NUCLEOTIDE SEQUENCE [LARGE SCALE GENOMIC DNA]</scope>
    <source>
        <strain evidence="2 3">CBS 611.86</strain>
    </source>
</reference>
<sequence length="152" mass="18090">VKRWLEDCMEFHQERCTPLADIKATPRRLLEITRRRWQSGYKIRLVQPRVEVEYFCLSHCWGNKYESCTTVKSNLSKRMRDIPWKKLPNLFQQALVFTHKLDAKYLWIDSLCIIQDDDQDWSREATKMAGIYENAKLTLAAIAARNSDEDMF</sequence>
<proteinExistence type="predicted"/>
<evidence type="ECO:0000313" key="3">
    <source>
        <dbReference type="Proteomes" id="UP000481861"/>
    </source>
</evidence>
<dbReference type="PANTHER" id="PTHR33112">
    <property type="entry name" value="DOMAIN PROTEIN, PUTATIVE-RELATED"/>
    <property type="match status" value="1"/>
</dbReference>
<evidence type="ECO:0000259" key="1">
    <source>
        <dbReference type="Pfam" id="PF06985"/>
    </source>
</evidence>
<dbReference type="Proteomes" id="UP000481861">
    <property type="component" value="Unassembled WGS sequence"/>
</dbReference>
<dbReference type="Pfam" id="PF06985">
    <property type="entry name" value="HET"/>
    <property type="match status" value="1"/>
</dbReference>
<feature type="domain" description="Heterokaryon incompatibility" evidence="1">
    <location>
        <begin position="54"/>
        <end position="149"/>
    </location>
</feature>
<dbReference type="OrthoDB" id="5347061at2759"/>
<dbReference type="InterPro" id="IPR010730">
    <property type="entry name" value="HET"/>
</dbReference>
<keyword evidence="3" id="KW-1185">Reference proteome</keyword>
<accession>A0A7C8MA44</accession>
<dbReference type="AlphaFoldDB" id="A0A7C8MA44"/>
<feature type="non-terminal residue" evidence="2">
    <location>
        <position position="152"/>
    </location>
</feature>